<dbReference type="Gene3D" id="4.10.320.30">
    <property type="match status" value="1"/>
</dbReference>
<evidence type="ECO:0000256" key="2">
    <source>
        <dbReference type="ARBA" id="ARBA00010269"/>
    </source>
</evidence>
<evidence type="ECO:0000259" key="22">
    <source>
        <dbReference type="PROSITE" id="PS50102"/>
    </source>
</evidence>
<dbReference type="PROSITE" id="PS51802">
    <property type="entry name" value="ZF_CCHHC"/>
    <property type="match status" value="1"/>
</dbReference>
<feature type="region of interest" description="Disordered" evidence="21">
    <location>
        <begin position="74"/>
        <end position="105"/>
    </location>
</feature>
<feature type="compositionally biased region" description="Basic and acidic residues" evidence="21">
    <location>
        <begin position="555"/>
        <end position="567"/>
    </location>
</feature>
<keyword evidence="3" id="KW-0678">Repressor</keyword>
<dbReference type="InterPro" id="IPR013761">
    <property type="entry name" value="SAM/pointed_sf"/>
</dbReference>
<evidence type="ECO:0000256" key="14">
    <source>
        <dbReference type="ARBA" id="ARBA00023187"/>
    </source>
</evidence>
<dbReference type="Pfam" id="PF00536">
    <property type="entry name" value="SAM_1"/>
    <property type="match status" value="1"/>
</dbReference>
<dbReference type="SUPFAM" id="SSF54928">
    <property type="entry name" value="RNA-binding domain, RBD"/>
    <property type="match status" value="2"/>
</dbReference>
<keyword evidence="9" id="KW-0862">Zinc</keyword>
<dbReference type="PROSITE" id="PS51079">
    <property type="entry name" value="MBT"/>
    <property type="match status" value="2"/>
</dbReference>
<evidence type="ECO:0000256" key="20">
    <source>
        <dbReference type="PROSITE-ProRule" id="PRU01143"/>
    </source>
</evidence>
<dbReference type="FunFam" id="4.10.320.30:FF:000001">
    <property type="entry name" value="Myelin transcription factor 1-like, a"/>
    <property type="match status" value="1"/>
</dbReference>
<keyword evidence="4" id="KW-0597">Phosphoprotein</keyword>
<comment type="similarity">
    <text evidence="2">Belongs to the splicing factor SR family.</text>
</comment>
<comment type="subcellular location">
    <subcellularLocation>
        <location evidence="1">Nucleus speckle</location>
    </subcellularLocation>
</comment>
<keyword evidence="5" id="KW-0507">mRNA processing</keyword>
<accession>A0A8J7TEM1</accession>
<keyword evidence="11 18" id="KW-0694">RNA-binding</keyword>
<dbReference type="GO" id="GO:0008270">
    <property type="term" value="F:zinc ion binding"/>
    <property type="evidence" value="ECO:0007669"/>
    <property type="project" value="UniProtKB-KW"/>
</dbReference>
<evidence type="ECO:0000256" key="19">
    <source>
        <dbReference type="PROSITE-ProRule" id="PRU00459"/>
    </source>
</evidence>
<keyword evidence="7" id="KW-0677">Repeat</keyword>
<dbReference type="FunFam" id="3.30.70.330:FF:000028">
    <property type="entry name" value="Putative serine/arginine-rich splicing factor 4"/>
    <property type="match status" value="1"/>
</dbReference>
<comment type="caution">
    <text evidence="24">The sequence shown here is derived from an EMBL/GenBank/DDBJ whole genome shotgun (WGS) entry which is preliminary data.</text>
</comment>
<evidence type="ECO:0000256" key="21">
    <source>
        <dbReference type="SAM" id="MobiDB-lite"/>
    </source>
</evidence>
<keyword evidence="8 20" id="KW-0863">Zinc-finger</keyword>
<evidence type="ECO:0000256" key="18">
    <source>
        <dbReference type="PROSITE-ProRule" id="PRU00176"/>
    </source>
</evidence>
<dbReference type="PANTHER" id="PTHR12247">
    <property type="entry name" value="POLYCOMB GROUP PROTEIN"/>
    <property type="match status" value="1"/>
</dbReference>
<dbReference type="SUPFAM" id="SSF47769">
    <property type="entry name" value="SAM/Pointed domain"/>
    <property type="match status" value="1"/>
</dbReference>
<organism evidence="24 25">
    <name type="scientific">Atractosteus spatula</name>
    <name type="common">Alligator gar</name>
    <name type="synonym">Lepisosteus spatula</name>
    <dbReference type="NCBI Taxonomy" id="7917"/>
    <lineage>
        <taxon>Eukaryota</taxon>
        <taxon>Metazoa</taxon>
        <taxon>Chordata</taxon>
        <taxon>Craniata</taxon>
        <taxon>Vertebrata</taxon>
        <taxon>Euteleostomi</taxon>
        <taxon>Actinopterygii</taxon>
        <taxon>Neopterygii</taxon>
        <taxon>Holostei</taxon>
        <taxon>Semionotiformes</taxon>
        <taxon>Lepisosteidae</taxon>
        <taxon>Atractosteus</taxon>
    </lineage>
</organism>
<keyword evidence="25" id="KW-1185">Reference proteome</keyword>
<evidence type="ECO:0000256" key="13">
    <source>
        <dbReference type="ARBA" id="ARBA00023163"/>
    </source>
</evidence>
<feature type="region of interest" description="Disordered" evidence="21">
    <location>
        <begin position="189"/>
        <end position="374"/>
    </location>
</feature>
<dbReference type="Proteomes" id="UP000736164">
    <property type="component" value="Unassembled WGS sequence"/>
</dbReference>
<feature type="repeat" description="MBT" evidence="19">
    <location>
        <begin position="699"/>
        <end position="862"/>
    </location>
</feature>
<dbReference type="GO" id="GO:0016607">
    <property type="term" value="C:nuclear speck"/>
    <property type="evidence" value="ECO:0007669"/>
    <property type="project" value="UniProtKB-SubCell"/>
</dbReference>
<dbReference type="SMART" id="SM00360">
    <property type="entry name" value="RRM"/>
    <property type="match status" value="2"/>
</dbReference>
<feature type="non-terminal residue" evidence="24">
    <location>
        <position position="1210"/>
    </location>
</feature>
<feature type="region of interest" description="Disordered" evidence="21">
    <location>
        <begin position="966"/>
        <end position="994"/>
    </location>
</feature>
<dbReference type="GO" id="GO:0006397">
    <property type="term" value="P:mRNA processing"/>
    <property type="evidence" value="ECO:0007669"/>
    <property type="project" value="UniProtKB-KW"/>
</dbReference>
<keyword evidence="15" id="KW-0539">Nucleus</keyword>
<keyword evidence="10" id="KW-0156">Chromatin regulator</keyword>
<feature type="domain" description="SAM" evidence="23">
    <location>
        <begin position="1141"/>
        <end position="1205"/>
    </location>
</feature>
<keyword evidence="14" id="KW-0508">mRNA splicing</keyword>
<protein>
    <recommendedName>
        <fullName evidence="16">Lethal(3)malignant brain tumor-like protein 1</fullName>
    </recommendedName>
    <alternativeName>
        <fullName evidence="17">L(3)mbt protein homolog</fullName>
    </alternativeName>
</protein>
<dbReference type="InterPro" id="IPR001660">
    <property type="entry name" value="SAM"/>
</dbReference>
<evidence type="ECO:0000256" key="5">
    <source>
        <dbReference type="ARBA" id="ARBA00022664"/>
    </source>
</evidence>
<keyword evidence="12" id="KW-0805">Transcription regulation</keyword>
<dbReference type="InterPro" id="IPR000504">
    <property type="entry name" value="RRM_dom"/>
</dbReference>
<feature type="compositionally biased region" description="Basic and acidic residues" evidence="21">
    <location>
        <begin position="303"/>
        <end position="318"/>
    </location>
</feature>
<evidence type="ECO:0000259" key="23">
    <source>
        <dbReference type="PROSITE" id="PS50105"/>
    </source>
</evidence>
<evidence type="ECO:0000313" key="25">
    <source>
        <dbReference type="Proteomes" id="UP000736164"/>
    </source>
</evidence>
<dbReference type="Gene3D" id="3.30.70.330">
    <property type="match status" value="2"/>
</dbReference>
<evidence type="ECO:0000256" key="3">
    <source>
        <dbReference type="ARBA" id="ARBA00022491"/>
    </source>
</evidence>
<evidence type="ECO:0000256" key="12">
    <source>
        <dbReference type="ARBA" id="ARBA00023015"/>
    </source>
</evidence>
<dbReference type="InterPro" id="IPR035979">
    <property type="entry name" value="RBD_domain_sf"/>
</dbReference>
<dbReference type="FunFam" id="3.30.70.330:FF:000190">
    <property type="entry name" value="serine/arginine-rich splicing factor 4 isoform X1"/>
    <property type="match status" value="1"/>
</dbReference>
<dbReference type="Pfam" id="PF02820">
    <property type="entry name" value="MBT"/>
    <property type="match status" value="2"/>
</dbReference>
<feature type="compositionally biased region" description="Basic residues" evidence="21">
    <location>
        <begin position="196"/>
        <end position="287"/>
    </location>
</feature>
<feature type="repeat" description="MBT" evidence="19">
    <location>
        <begin position="871"/>
        <end position="966"/>
    </location>
</feature>
<dbReference type="SMART" id="SM00561">
    <property type="entry name" value="MBT"/>
    <property type="match status" value="2"/>
</dbReference>
<dbReference type="InterPro" id="IPR034511">
    <property type="entry name" value="SRSF6_RRM1"/>
</dbReference>
<name>A0A8J7TEM1_ATRSP</name>
<evidence type="ECO:0000256" key="8">
    <source>
        <dbReference type="ARBA" id="ARBA00022771"/>
    </source>
</evidence>
<evidence type="ECO:0000256" key="11">
    <source>
        <dbReference type="ARBA" id="ARBA00022884"/>
    </source>
</evidence>
<reference evidence="24" key="1">
    <citation type="journal article" date="2021" name="Cell">
        <title>Tracing the genetic footprints of vertebrate landing in non-teleost ray-finned fishes.</title>
        <authorList>
            <person name="Bi X."/>
            <person name="Wang K."/>
            <person name="Yang L."/>
            <person name="Pan H."/>
            <person name="Jiang H."/>
            <person name="Wei Q."/>
            <person name="Fang M."/>
            <person name="Yu H."/>
            <person name="Zhu C."/>
            <person name="Cai Y."/>
            <person name="He Y."/>
            <person name="Gan X."/>
            <person name="Zeng H."/>
            <person name="Yu D."/>
            <person name="Zhu Y."/>
            <person name="Jiang H."/>
            <person name="Qiu Q."/>
            <person name="Yang H."/>
            <person name="Zhang Y.E."/>
            <person name="Wang W."/>
            <person name="Zhu M."/>
            <person name="He S."/>
            <person name="Zhang G."/>
        </authorList>
    </citation>
    <scope>NUCLEOTIDE SEQUENCE</scope>
    <source>
        <strain evidence="24">Allg_001</strain>
    </source>
</reference>
<dbReference type="GO" id="GO:0003723">
    <property type="term" value="F:RNA binding"/>
    <property type="evidence" value="ECO:0007669"/>
    <property type="project" value="UniProtKB-UniRule"/>
</dbReference>
<keyword evidence="6" id="KW-0479">Metal-binding</keyword>
<dbReference type="InterPro" id="IPR004092">
    <property type="entry name" value="Mbt"/>
</dbReference>
<feature type="compositionally biased region" description="Polar residues" evidence="21">
    <location>
        <begin position="980"/>
        <end position="990"/>
    </location>
</feature>
<dbReference type="InterPro" id="IPR036060">
    <property type="entry name" value="Znf_C2H2C_sf"/>
</dbReference>
<feature type="region of interest" description="Disordered" evidence="21">
    <location>
        <begin position="546"/>
        <end position="616"/>
    </location>
</feature>
<dbReference type="GO" id="GO:0008380">
    <property type="term" value="P:RNA splicing"/>
    <property type="evidence" value="ECO:0007669"/>
    <property type="project" value="UniProtKB-KW"/>
</dbReference>
<keyword evidence="13" id="KW-0804">Transcription</keyword>
<dbReference type="PROSITE" id="PS50102">
    <property type="entry name" value="RRM"/>
    <property type="match status" value="2"/>
</dbReference>
<dbReference type="GO" id="GO:2000058">
    <property type="term" value="P:regulation of ubiquitin-dependent protein catabolic process"/>
    <property type="evidence" value="ECO:0007669"/>
    <property type="project" value="UniProtKB-ARBA"/>
</dbReference>
<proteinExistence type="inferred from homology"/>
<dbReference type="InterPro" id="IPR002515">
    <property type="entry name" value="Znf_C2H2C"/>
</dbReference>
<dbReference type="CDD" id="cd20134">
    <property type="entry name" value="MBT_L3MBTL1_rpt2"/>
    <property type="match status" value="1"/>
</dbReference>
<evidence type="ECO:0000256" key="10">
    <source>
        <dbReference type="ARBA" id="ARBA00022853"/>
    </source>
</evidence>
<evidence type="ECO:0000256" key="6">
    <source>
        <dbReference type="ARBA" id="ARBA00022723"/>
    </source>
</evidence>
<gene>
    <name evidence="24" type="primary">L3mbtl1</name>
    <name evidence="24" type="ORF">GTO95_0009368</name>
</gene>
<evidence type="ECO:0000256" key="15">
    <source>
        <dbReference type="ARBA" id="ARBA00023242"/>
    </source>
</evidence>
<dbReference type="FunFam" id="1.10.150.50:FF:000035">
    <property type="entry name" value="lethal(3)malignant brain tumor-like protein 3 isoform X2"/>
    <property type="match status" value="1"/>
</dbReference>
<dbReference type="Gene3D" id="2.30.30.140">
    <property type="match status" value="3"/>
</dbReference>
<evidence type="ECO:0000256" key="9">
    <source>
        <dbReference type="ARBA" id="ARBA00022833"/>
    </source>
</evidence>
<evidence type="ECO:0000256" key="1">
    <source>
        <dbReference type="ARBA" id="ARBA00004324"/>
    </source>
</evidence>
<dbReference type="AlphaFoldDB" id="A0A8J7TEM1"/>
<dbReference type="PANTHER" id="PTHR12247:SF69">
    <property type="entry name" value="LETHAL(3)MALIGNANT BRAIN TUMOR-LIKE PROTEIN 1"/>
    <property type="match status" value="1"/>
</dbReference>
<dbReference type="PROSITE" id="PS50105">
    <property type="entry name" value="SAM_DOMAIN"/>
    <property type="match status" value="1"/>
</dbReference>
<dbReference type="CDD" id="cd09582">
    <property type="entry name" value="SAM_Scm-like-3MBT3_4"/>
    <property type="match status" value="1"/>
</dbReference>
<dbReference type="Pfam" id="PF00076">
    <property type="entry name" value="RRM_1"/>
    <property type="match status" value="2"/>
</dbReference>
<feature type="compositionally biased region" description="Basic residues" evidence="21">
    <location>
        <begin position="354"/>
        <end position="373"/>
    </location>
</feature>
<dbReference type="EMBL" id="JAAWVO010051598">
    <property type="protein sequence ID" value="MBN3320433.1"/>
    <property type="molecule type" value="Genomic_DNA"/>
</dbReference>
<dbReference type="GO" id="GO:0042393">
    <property type="term" value="F:histone binding"/>
    <property type="evidence" value="ECO:0007669"/>
    <property type="project" value="TreeGrafter"/>
</dbReference>
<dbReference type="CDD" id="cd12596">
    <property type="entry name" value="RRM1_SRSF6"/>
    <property type="match status" value="1"/>
</dbReference>
<dbReference type="InterPro" id="IPR012677">
    <property type="entry name" value="Nucleotide-bd_a/b_plait_sf"/>
</dbReference>
<dbReference type="SUPFAM" id="SSF103637">
    <property type="entry name" value="CCHHC domain"/>
    <property type="match status" value="1"/>
</dbReference>
<evidence type="ECO:0000256" key="4">
    <source>
        <dbReference type="ARBA" id="ARBA00022553"/>
    </source>
</evidence>
<evidence type="ECO:0000313" key="24">
    <source>
        <dbReference type="EMBL" id="MBN3320433.1"/>
    </source>
</evidence>
<dbReference type="GO" id="GO:0045892">
    <property type="term" value="P:negative regulation of DNA-templated transcription"/>
    <property type="evidence" value="ECO:0007669"/>
    <property type="project" value="TreeGrafter"/>
</dbReference>
<feature type="domain" description="RRM" evidence="22">
    <location>
        <begin position="4"/>
        <end position="74"/>
    </location>
</feature>
<dbReference type="CDD" id="cd12766">
    <property type="entry name" value="RRM2_SRSF6"/>
    <property type="match status" value="1"/>
</dbReference>
<dbReference type="FunFam" id="2.30.30.140:FF:000007">
    <property type="entry name" value="Lethal(3)malignant brain tumor-like protein 1"/>
    <property type="match status" value="1"/>
</dbReference>
<dbReference type="Pfam" id="PF01530">
    <property type="entry name" value="zf-C2HC"/>
    <property type="match status" value="1"/>
</dbReference>
<dbReference type="GO" id="GO:0003682">
    <property type="term" value="F:chromatin binding"/>
    <property type="evidence" value="ECO:0007669"/>
    <property type="project" value="TreeGrafter"/>
</dbReference>
<feature type="domain" description="RRM" evidence="22">
    <location>
        <begin position="112"/>
        <end position="195"/>
    </location>
</feature>
<dbReference type="GO" id="GO:0006325">
    <property type="term" value="P:chromatin organization"/>
    <property type="evidence" value="ECO:0007669"/>
    <property type="project" value="UniProtKB-KW"/>
</dbReference>
<feature type="compositionally biased region" description="Low complexity" evidence="21">
    <location>
        <begin position="340"/>
        <end position="349"/>
    </location>
</feature>
<evidence type="ECO:0000256" key="7">
    <source>
        <dbReference type="ARBA" id="ARBA00022737"/>
    </source>
</evidence>
<sequence>EDMPRVYIGRLSYHVREKDIQRFFSGYGKLLEIDLKNGYGFVEFEDTRDADDAVYELNGKELCGERVIVEHARGPRRDRDGYGGGYGGRSSSGYSRSRSGRDKYGPPVRTEYRLIVENLSSRCSWQDLKVNACPSCSSQDFMRQAGEVTYADAHKERTNEGVIEFRSYSDMRRALEKLDGTDINGRKIRLVEDRPRRRRSYSGSRSRSRSRRRSRSRSRRSSRSRSNSRSRSRSRSRSKRRSRSRSARKSRSKSPAHKSRSRSRTRKSRSRSRTRKSRSRSASRKSRSRSDTRKSRSKSRSKAKSDRDSRSRSKEKSVGKKSRSRSPSPVENGKGERAKSASPSPSPQADSRRSKSPSKRSPSRSPSRSKSRSRVVYDCGTFCVRELGAVKLLHGIVPATPLSPDKNQTVAPVPEEMSRKVGLEVLVVGGDNPSAEGNAPLPANEISVQKTRPQAQTTAFILPAPSSTLVGVRNGEGPRCHMEPLKGGGAGEPVTSALTPQVGGACSVVHVLEWKEGVAVLPGTNLKFRMNDFGTLEVVSDRKVPFVDPGAEGAAGKEMETDGKSALKPDGISHSPATGCPQEPEQTIKEEPLPEGDSGSYEGRSPAAERGFTEQLRREPITDKPAEVEKATGMQLDALNPELLKPVKKRKRKDYMSPSEEESEMEAMEEKLEELKSCGPVIEGRQSRAGPAEGKKEVWSWSHYLEEQKAMAAAPRLFQEYQRVPQCKNGFRLGMKLEGIDPQHPSMYFVLTVAEGSHDLRWGWRINCLNNRSPLQVVKAHRVLSLCTDVCCGFEVGMKLEAVDRMNPSLICVATVTDVVDNRFLVHFDNWDDTYDYWCDASSPYIHPIGWCQERGLPLTPPQDYPDPDNFSWEKYLEETGSTAVPAHTFKPRPPHGFQVGMKLEAVDKRSPSILRLATVEDIDPHRIKIHFDGWNHMYDEWIDADHPDIHPAGWCEATGHPLKLPLREANTPQPGPRESSASGQTSYSSLPCKGMTHSRASKYSFHHRKCPTPGCDGSGHVTGRFTAHHCLSGCPLAERNQGRLKTELSDTEGPGAKRNLLVFSQRGKKSRHHGRIGRPPKYRKSQQRAYQSMSSEGVHPSLFMSALSAHPDRALSLCWEQHCKLLPGVAGIHASKVATWTVEEVFSFVQNLTGCEDQARLFKDEMIDGEAFLLLTQTDIVKIMSIKLGPALKIYNAILMFKSTDDGLK</sequence>
<dbReference type="SMART" id="SM00454">
    <property type="entry name" value="SAM"/>
    <property type="match status" value="1"/>
</dbReference>
<evidence type="ECO:0000256" key="17">
    <source>
        <dbReference type="ARBA" id="ARBA00079425"/>
    </source>
</evidence>
<evidence type="ECO:0000256" key="16">
    <source>
        <dbReference type="ARBA" id="ARBA00068102"/>
    </source>
</evidence>
<dbReference type="SUPFAM" id="SSF63748">
    <property type="entry name" value="Tudor/PWWP/MBT"/>
    <property type="match status" value="3"/>
</dbReference>
<dbReference type="Gene3D" id="1.10.150.50">
    <property type="entry name" value="Transcription Factor, Ets-1"/>
    <property type="match status" value="1"/>
</dbReference>
<feature type="non-terminal residue" evidence="24">
    <location>
        <position position="1"/>
    </location>
</feature>
<dbReference type="InterPro" id="IPR050548">
    <property type="entry name" value="PcG_chromatin_remod_factors"/>
</dbReference>